<reference evidence="1" key="1">
    <citation type="submission" date="2020-05" db="EMBL/GenBank/DDBJ databases">
        <title>Nod-independent and nitrogen-fixing Bradyrhizobium aeschynomene sp. nov. isolated from nodules of Aeschynomene indica.</title>
        <authorList>
            <person name="Zhang Z."/>
        </authorList>
    </citation>
    <scope>NUCLEOTIDE SEQUENCE</scope>
    <source>
        <strain evidence="1">83012</strain>
    </source>
</reference>
<evidence type="ECO:0008006" key="3">
    <source>
        <dbReference type="Google" id="ProtNLM"/>
    </source>
</evidence>
<protein>
    <recommendedName>
        <fullName evidence="3">HTH crp-type domain-containing protein</fullName>
    </recommendedName>
</protein>
<dbReference type="Proteomes" id="UP000886476">
    <property type="component" value="Unassembled WGS sequence"/>
</dbReference>
<evidence type="ECO:0000313" key="1">
    <source>
        <dbReference type="EMBL" id="NPU69695.1"/>
    </source>
</evidence>
<name>A0ABX2CQJ5_9BRAD</name>
<organism evidence="1 2">
    <name type="scientific">Bradyrhizobium aeschynomenes</name>
    <dbReference type="NCBI Taxonomy" id="2734909"/>
    <lineage>
        <taxon>Bacteria</taxon>
        <taxon>Pseudomonadati</taxon>
        <taxon>Pseudomonadota</taxon>
        <taxon>Alphaproteobacteria</taxon>
        <taxon>Hyphomicrobiales</taxon>
        <taxon>Nitrobacteraceae</taxon>
        <taxon>Bradyrhizobium</taxon>
    </lineage>
</organism>
<evidence type="ECO:0000313" key="2">
    <source>
        <dbReference type="Proteomes" id="UP000886476"/>
    </source>
</evidence>
<dbReference type="EMBL" id="JABFDN010000021">
    <property type="protein sequence ID" value="NPU69695.1"/>
    <property type="molecule type" value="Genomic_DNA"/>
</dbReference>
<proteinExistence type="predicted"/>
<accession>A0ABX2CQJ5</accession>
<keyword evidence="2" id="KW-1185">Reference proteome</keyword>
<sequence>MMEAPSLSVEQVNEVIMVDVCLENRKSRAQDEQRVSRAFRKQYHAFQYVFVDAPTDHLADLSRFFKGDLSEMLVFAVIGQTYLHAMIEQAKLPDKRRGELVALGISASRLSDITCIPRQTVRRKLVALQRRGWIEQAADASWQLVIVDGKSAARRDVQELDIARSTG</sequence>
<dbReference type="RefSeq" id="WP_172114980.1">
    <property type="nucleotide sequence ID" value="NZ_JABFDM010000021.1"/>
</dbReference>
<gene>
    <name evidence="1" type="ORF">HL667_32190</name>
</gene>
<comment type="caution">
    <text evidence="1">The sequence shown here is derived from an EMBL/GenBank/DDBJ whole genome shotgun (WGS) entry which is preliminary data.</text>
</comment>